<dbReference type="HOGENOM" id="CLU_081916_0_0_1"/>
<dbReference type="EMBL" id="ABDG02000026">
    <property type="protein sequence ID" value="EHK42493.1"/>
    <property type="molecule type" value="Genomic_DNA"/>
</dbReference>
<dbReference type="OMA" id="VWFKLRQ"/>
<evidence type="ECO:0000313" key="2">
    <source>
        <dbReference type="Proteomes" id="UP000005426"/>
    </source>
</evidence>
<evidence type="ECO:0000313" key="1">
    <source>
        <dbReference type="EMBL" id="EHK42493.1"/>
    </source>
</evidence>
<sequence>MDRVWFKLRQTHYSPSPVENILAGDGDDSQAPLCLGHCIADLKHLDFPINAGAVVAFPQRMAVFSSHIIDFKWERKRSFATSLALATNAPVAAALGLATVKASVSIAFKRSVSQYEEFSRLDTYIVQPTRRYVEQCLERDEVKNYIGHKGNWSFFMITGLRVARAGKRLNTTTSNAFEINAGPNADILNAATGDVTSDTTVAHEDDINEGQVSDFVWAIRLAKIHKGILMTDWSIDPYTRRATFSAENNQHVDVGAVVENEGLESFQVVEDDDLGEAIVLDEDQWTMTEG</sequence>
<protein>
    <submittedName>
        <fullName evidence="1">Uncharacterized protein</fullName>
    </submittedName>
</protein>
<comment type="caution">
    <text evidence="1">The sequence shown here is derived from an EMBL/GenBank/DDBJ whole genome shotgun (WGS) entry which is preliminary data.</text>
</comment>
<name>G9P186_HYPAI</name>
<dbReference type="Proteomes" id="UP000005426">
    <property type="component" value="Unassembled WGS sequence"/>
</dbReference>
<organism evidence="1 2">
    <name type="scientific">Hypocrea atroviridis (strain ATCC 20476 / IMI 206040)</name>
    <name type="common">Trichoderma atroviride</name>
    <dbReference type="NCBI Taxonomy" id="452589"/>
    <lineage>
        <taxon>Eukaryota</taxon>
        <taxon>Fungi</taxon>
        <taxon>Dikarya</taxon>
        <taxon>Ascomycota</taxon>
        <taxon>Pezizomycotina</taxon>
        <taxon>Sordariomycetes</taxon>
        <taxon>Hypocreomycetidae</taxon>
        <taxon>Hypocreales</taxon>
        <taxon>Hypocreaceae</taxon>
        <taxon>Trichoderma</taxon>
    </lineage>
</organism>
<dbReference type="AlphaFoldDB" id="G9P186"/>
<dbReference type="OrthoDB" id="4500473at2759"/>
<dbReference type="eggNOG" id="ENOG502SQW6">
    <property type="taxonomic scope" value="Eukaryota"/>
</dbReference>
<accession>G9P186</accession>
<gene>
    <name evidence="1" type="ORF">TRIATDRAFT_319911</name>
</gene>
<keyword evidence="2" id="KW-1185">Reference proteome</keyword>
<proteinExistence type="predicted"/>
<reference evidence="1 2" key="1">
    <citation type="journal article" date="2011" name="Genome Biol.">
        <title>Comparative genome sequence analysis underscores mycoparasitism as the ancestral life style of Trichoderma.</title>
        <authorList>
            <person name="Kubicek C.P."/>
            <person name="Herrera-Estrella A."/>
            <person name="Seidl-Seiboth V."/>
            <person name="Martinez D.A."/>
            <person name="Druzhinina I.S."/>
            <person name="Thon M."/>
            <person name="Zeilinger S."/>
            <person name="Casas-Flores S."/>
            <person name="Horwitz B.A."/>
            <person name="Mukherjee P.K."/>
            <person name="Mukherjee M."/>
            <person name="Kredics L."/>
            <person name="Alcaraz L.D."/>
            <person name="Aerts A."/>
            <person name="Antal Z."/>
            <person name="Atanasova L."/>
            <person name="Cervantes-Badillo M.G."/>
            <person name="Challacombe J."/>
            <person name="Chertkov O."/>
            <person name="McCluskey K."/>
            <person name="Coulpier F."/>
            <person name="Deshpande N."/>
            <person name="von Doehren H."/>
            <person name="Ebbole D.J."/>
            <person name="Esquivel-Naranjo E.U."/>
            <person name="Fekete E."/>
            <person name="Flipphi M."/>
            <person name="Glaser F."/>
            <person name="Gomez-Rodriguez E.Y."/>
            <person name="Gruber S."/>
            <person name="Han C."/>
            <person name="Henrissat B."/>
            <person name="Hermosa R."/>
            <person name="Hernandez-Onate M."/>
            <person name="Karaffa L."/>
            <person name="Kosti I."/>
            <person name="Le Crom S."/>
            <person name="Lindquist E."/>
            <person name="Lucas S."/>
            <person name="Luebeck M."/>
            <person name="Luebeck P.S."/>
            <person name="Margeot A."/>
            <person name="Metz B."/>
            <person name="Misra M."/>
            <person name="Nevalainen H."/>
            <person name="Omann M."/>
            <person name="Packer N."/>
            <person name="Perrone G."/>
            <person name="Uresti-Rivera E.E."/>
            <person name="Salamov A."/>
            <person name="Schmoll M."/>
            <person name="Seiboth B."/>
            <person name="Shapiro H."/>
            <person name="Sukno S."/>
            <person name="Tamayo-Ramos J.A."/>
            <person name="Tisch D."/>
            <person name="Wiest A."/>
            <person name="Wilkinson H.H."/>
            <person name="Zhang M."/>
            <person name="Coutinho P.M."/>
            <person name="Kenerley C.M."/>
            <person name="Monte E."/>
            <person name="Baker S.E."/>
            <person name="Grigoriev I.V."/>
        </authorList>
    </citation>
    <scope>NUCLEOTIDE SEQUENCE [LARGE SCALE GENOMIC DNA]</scope>
    <source>
        <strain evidence="2">ATCC 20476 / IMI 206040</strain>
    </source>
</reference>